<dbReference type="Gene3D" id="3.40.350.10">
    <property type="entry name" value="Creatinase/prolidase N-terminal domain"/>
    <property type="match status" value="1"/>
</dbReference>
<sequence>MLTTDGCQQRRQNLWAQLPAGIDWVLIGDARHVQYFSNFRINPISFSADQKCLLLLQRTGEATLLADNFARRTAAFDPIVDREVIVPWYTHKKSVANRDHALLAALEECRDAWTTGTGLIETESVSAAVAAVTKPDFAQQDVSLNTVIRQLRRQKLPDEVAILRKCMAACDAGHAAAFDAAKPGVSELDVYLAIQQAAEKAAGSACVVYGDFRATNAVQFKAGGLPTDYVLKDGDLFIADYSVVIHGYRSDFTNTLAVGTPSADQVNQFEACRDAITAAESVLKADATGKAVYEAASNVFLERGYPALAHHCGHGLGMEHPEPPILVPESDDVLLKGDVVTLEPGLYIEGVGGMRYEHNYLVTDEGFERLSNHRLALQR</sequence>
<dbReference type="KEGG" id="fmr:Fuma_03121"/>
<dbReference type="EMBL" id="CP017641">
    <property type="protein sequence ID" value="APZ93503.1"/>
    <property type="molecule type" value="Genomic_DNA"/>
</dbReference>
<dbReference type="CDD" id="cd01066">
    <property type="entry name" value="APP_MetAP"/>
    <property type="match status" value="1"/>
</dbReference>
<evidence type="ECO:0000259" key="1">
    <source>
        <dbReference type="Pfam" id="PF00557"/>
    </source>
</evidence>
<accession>A0A1P8WHJ1</accession>
<evidence type="ECO:0000313" key="4">
    <source>
        <dbReference type="Proteomes" id="UP000187735"/>
    </source>
</evidence>
<dbReference type="InterPro" id="IPR050659">
    <property type="entry name" value="Peptidase_M24B"/>
</dbReference>
<dbReference type="AlphaFoldDB" id="A0A1P8WHJ1"/>
<reference evidence="3 4" key="1">
    <citation type="journal article" date="2016" name="Front. Microbiol.">
        <title>Fuerstia marisgermanicae gen. nov., sp. nov., an Unusual Member of the Phylum Planctomycetes from the German Wadden Sea.</title>
        <authorList>
            <person name="Kohn T."/>
            <person name="Heuer A."/>
            <person name="Jogler M."/>
            <person name="Vollmers J."/>
            <person name="Boedeker C."/>
            <person name="Bunk B."/>
            <person name="Rast P."/>
            <person name="Borchert D."/>
            <person name="Glockner I."/>
            <person name="Freese H.M."/>
            <person name="Klenk H.P."/>
            <person name="Overmann J."/>
            <person name="Kaster A.K."/>
            <person name="Rohde M."/>
            <person name="Wiegand S."/>
            <person name="Jogler C."/>
        </authorList>
    </citation>
    <scope>NUCLEOTIDE SEQUENCE [LARGE SCALE GENOMIC DNA]</scope>
    <source>
        <strain evidence="3 4">NH11</strain>
    </source>
</reference>
<dbReference type="EC" id="3.4.-.-" evidence="3"/>
<dbReference type="STRING" id="1891926.Fuma_03121"/>
<keyword evidence="4" id="KW-1185">Reference proteome</keyword>
<proteinExistence type="predicted"/>
<dbReference type="PANTHER" id="PTHR46112">
    <property type="entry name" value="AMINOPEPTIDASE"/>
    <property type="match status" value="1"/>
</dbReference>
<dbReference type="InterPro" id="IPR000587">
    <property type="entry name" value="Creatinase_N"/>
</dbReference>
<dbReference type="Pfam" id="PF01321">
    <property type="entry name" value="Creatinase_N"/>
    <property type="match status" value="1"/>
</dbReference>
<dbReference type="InterPro" id="IPR000994">
    <property type="entry name" value="Pept_M24"/>
</dbReference>
<feature type="domain" description="Creatinase N-terminal" evidence="2">
    <location>
        <begin position="20"/>
        <end position="152"/>
    </location>
</feature>
<keyword evidence="3" id="KW-0378">Hydrolase</keyword>
<dbReference type="InterPro" id="IPR029149">
    <property type="entry name" value="Creatin/AminoP/Spt16_N"/>
</dbReference>
<dbReference type="OrthoDB" id="9806388at2"/>
<dbReference type="RefSeq" id="WP_077024957.1">
    <property type="nucleotide sequence ID" value="NZ_CP017641.1"/>
</dbReference>
<evidence type="ECO:0000313" key="3">
    <source>
        <dbReference type="EMBL" id="APZ93503.1"/>
    </source>
</evidence>
<dbReference type="Gene3D" id="3.90.230.10">
    <property type="entry name" value="Creatinase/methionine aminopeptidase superfamily"/>
    <property type="match status" value="1"/>
</dbReference>
<name>A0A1P8WHJ1_9PLAN</name>
<dbReference type="SUPFAM" id="SSF55920">
    <property type="entry name" value="Creatinase/aminopeptidase"/>
    <property type="match status" value="1"/>
</dbReference>
<evidence type="ECO:0000259" key="2">
    <source>
        <dbReference type="Pfam" id="PF01321"/>
    </source>
</evidence>
<feature type="domain" description="Peptidase M24" evidence="1">
    <location>
        <begin position="162"/>
        <end position="364"/>
    </location>
</feature>
<protein>
    <submittedName>
        <fullName evidence="3">Putative peptidase</fullName>
        <ecNumber evidence="3">3.4.-.-</ecNumber>
    </submittedName>
</protein>
<gene>
    <name evidence="3" type="ORF">Fuma_03121</name>
</gene>
<dbReference type="Pfam" id="PF00557">
    <property type="entry name" value="Peptidase_M24"/>
    <property type="match status" value="1"/>
</dbReference>
<dbReference type="InterPro" id="IPR036005">
    <property type="entry name" value="Creatinase/aminopeptidase-like"/>
</dbReference>
<dbReference type="Proteomes" id="UP000187735">
    <property type="component" value="Chromosome"/>
</dbReference>
<dbReference type="PANTHER" id="PTHR46112:SF2">
    <property type="entry name" value="XAA-PRO AMINOPEPTIDASE P-RELATED"/>
    <property type="match status" value="1"/>
</dbReference>
<dbReference type="GO" id="GO:0016787">
    <property type="term" value="F:hydrolase activity"/>
    <property type="evidence" value="ECO:0007669"/>
    <property type="project" value="UniProtKB-KW"/>
</dbReference>
<organism evidence="3 4">
    <name type="scientific">Fuerstiella marisgermanici</name>
    <dbReference type="NCBI Taxonomy" id="1891926"/>
    <lineage>
        <taxon>Bacteria</taxon>
        <taxon>Pseudomonadati</taxon>
        <taxon>Planctomycetota</taxon>
        <taxon>Planctomycetia</taxon>
        <taxon>Planctomycetales</taxon>
        <taxon>Planctomycetaceae</taxon>
        <taxon>Fuerstiella</taxon>
    </lineage>
</organism>